<accession>A0ABY7BWY3</accession>
<dbReference type="Gene3D" id="1.10.530.10">
    <property type="match status" value="1"/>
</dbReference>
<keyword evidence="3" id="KW-1185">Reference proteome</keyword>
<proteinExistence type="predicted"/>
<dbReference type="NCBIfam" id="TIGR02675">
    <property type="entry name" value="tape_meas_nterm"/>
    <property type="match status" value="1"/>
</dbReference>
<dbReference type="InterPro" id="IPR013491">
    <property type="entry name" value="Tape_meas_N"/>
</dbReference>
<dbReference type="Proteomes" id="UP001164020">
    <property type="component" value="Chromosome"/>
</dbReference>
<protein>
    <submittedName>
        <fullName evidence="2">Tape measure protein</fullName>
    </submittedName>
</protein>
<sequence length="1161" mass="120981">MAITAEQLIYQLVAEVGPFKSEMQGAAAVFNTVSAKIEQNFKKMDAEIERSSKRSSVSIKALIAAGTGLLGGREVIQYADAWKKAGNALVSANVPAERQAATMERLYQQSQTYSISLGAQAQLYGATSRAAKQLTNDQEDLFRFTEAVAAALKVDGKSAGEASGALTQLGQLLRGTNVQAEEFNSLIDGAPALLEAAAKGIDRFNGDVGALIKAAKTGGLTSKEFFAGVIAGSDELKKRVDASADTFEGAFTKIENALTRYIGQTDDTLSASDRVIAGLNAFADNFNEIVDVVLKVAAVISGALVGRAVGGLISSIPIAIATVRLLQLGLSGASAASQFFTSAATGSSTAANVMGAAFGSTAAGAAAAARGIGLASAAARVFKFQIAGLLLGPIGGIIAALAVTFIDFSGGVDEAGDSLVDINGLLDKTRRAADGAEGGVKDLNDALDKLTDGQRARALREINAQIEEIRGGGSFLSSLGNDLFFGDTRAGLSGIIEDVGRYRQRLGSLFDSAADAAAVDEISKIALGLQDGSIEAEEAKKRLDALAATDITSPVDAMIKRLEVMNAKLLDAANLMQRINRPTPDAGEIATPFEQNRLAQQPLRDFYRQRDLELAKDDFAKDVDKRTEEIVKAAKDVGQAISEGAARIRATEEIKREREQALIGGNSKDATDRYVNRVIAAESGGNTNAKNPNSTATGLGQFIESTWISLFQKYFPDRAAGMSRAAILALRTDADISKALIRAYADENAKVLQGAGVAVTEAALQLSHFLGAGDAAKVLSAAPGTPLAGLISPASIKANPTILGGGRTVDDAIRYAERRAGNTRIAAGDLTPQEKALKDATDKRIEMKKAVDDLFGSVEEETKQLILETALMNASTTERERATKQAEIMNALKREGITIDENGNGVNAEGVVIYENLRGKIEQLAAAFGVKAGAQEQARIAQDAIEESQQRSIDAMDDFRDNSRDVLGGFISDLRAGKTASEALAGALQKIADKILDTGLDTLLASVLGAPGTAGGGGVIGGILSLFGFADGGIARNGRPMALPRFAKGGISRSAAIFGEGAMAEAAVPLPDGRSIPVTLSGSMVPMSAPQLSAAGRDQRVAISVGVDVDDSGNLMPFVRNVSDDRIKAASGAIVQVAVSKSVSRTTASLGEINRANKALY</sequence>
<evidence type="ECO:0000259" key="1">
    <source>
        <dbReference type="Pfam" id="PF20155"/>
    </source>
</evidence>
<gene>
    <name evidence="2" type="ORF">OH818_16795</name>
</gene>
<dbReference type="EMBL" id="CP114029">
    <property type="protein sequence ID" value="WAP67234.1"/>
    <property type="molecule type" value="Genomic_DNA"/>
</dbReference>
<organism evidence="2 3">
    <name type="scientific">Jiella pelagia</name>
    <dbReference type="NCBI Taxonomy" id="2986949"/>
    <lineage>
        <taxon>Bacteria</taxon>
        <taxon>Pseudomonadati</taxon>
        <taxon>Pseudomonadota</taxon>
        <taxon>Alphaproteobacteria</taxon>
        <taxon>Hyphomicrobiales</taxon>
        <taxon>Aurantimonadaceae</taxon>
        <taxon>Jiella</taxon>
    </lineage>
</organism>
<feature type="domain" description="Tape measure protein N-terminal" evidence="1">
    <location>
        <begin position="73"/>
        <end position="267"/>
    </location>
</feature>
<evidence type="ECO:0000313" key="2">
    <source>
        <dbReference type="EMBL" id="WAP67234.1"/>
    </source>
</evidence>
<reference evidence="2" key="1">
    <citation type="submission" date="2022-12" db="EMBL/GenBank/DDBJ databases">
        <title>Jiella pelagia sp. nov., isolated from phosphonate enriched culture of Northwest Pacific surface seawater.</title>
        <authorList>
            <person name="Shin D.Y."/>
            <person name="Hwang C.Y."/>
        </authorList>
    </citation>
    <scope>NUCLEOTIDE SEQUENCE</scope>
    <source>
        <strain evidence="2">HL-NP1</strain>
    </source>
</reference>
<dbReference type="Pfam" id="PF20155">
    <property type="entry name" value="TMP_3"/>
    <property type="match status" value="1"/>
</dbReference>
<evidence type="ECO:0000313" key="3">
    <source>
        <dbReference type="Proteomes" id="UP001164020"/>
    </source>
</evidence>
<name>A0ABY7BWY3_9HYPH</name>
<dbReference type="InterPro" id="IPR023346">
    <property type="entry name" value="Lysozyme-like_dom_sf"/>
</dbReference>
<dbReference type="SUPFAM" id="SSF53955">
    <property type="entry name" value="Lysozyme-like"/>
    <property type="match status" value="1"/>
</dbReference>
<dbReference type="RefSeq" id="WP_268879686.1">
    <property type="nucleotide sequence ID" value="NZ_CP114029.1"/>
</dbReference>